<gene>
    <name evidence="2" type="ORF">F5878DRAFT_647485</name>
</gene>
<keyword evidence="3" id="KW-1185">Reference proteome</keyword>
<proteinExistence type="predicted"/>
<feature type="compositionally biased region" description="Low complexity" evidence="1">
    <location>
        <begin position="234"/>
        <end position="243"/>
    </location>
</feature>
<reference evidence="2" key="1">
    <citation type="submission" date="2022-08" db="EMBL/GenBank/DDBJ databases">
        <authorList>
            <consortium name="DOE Joint Genome Institute"/>
            <person name="Min B."/>
            <person name="Riley R."/>
            <person name="Sierra-Patev S."/>
            <person name="Naranjo-Ortiz M."/>
            <person name="Looney B."/>
            <person name="Konkel Z."/>
            <person name="Slot J.C."/>
            <person name="Sakamoto Y."/>
            <person name="Steenwyk J.L."/>
            <person name="Rokas A."/>
            <person name="Carro J."/>
            <person name="Camarero S."/>
            <person name="Ferreira P."/>
            <person name="Molpeceres G."/>
            <person name="Ruiz-Duenas F.J."/>
            <person name="Serrano A."/>
            <person name="Henrissat B."/>
            <person name="Drula E."/>
            <person name="Hughes K.W."/>
            <person name="Mata J.L."/>
            <person name="Ishikawa N.K."/>
            <person name="Vargas-Isla R."/>
            <person name="Ushijima S."/>
            <person name="Smith C.A."/>
            <person name="Ahrendt S."/>
            <person name="Andreopoulos W."/>
            <person name="He G."/>
            <person name="Labutti K."/>
            <person name="Lipzen A."/>
            <person name="Ng V."/>
            <person name="Sandor L."/>
            <person name="Barry K."/>
            <person name="Martinez A.T."/>
            <person name="Xiao Y."/>
            <person name="Gibbons J.G."/>
            <person name="Terashima K."/>
            <person name="Hibbett D.S."/>
            <person name="Grigoriev I.V."/>
        </authorList>
    </citation>
    <scope>NUCLEOTIDE SEQUENCE</scope>
    <source>
        <strain evidence="2">TFB9207</strain>
    </source>
</reference>
<feature type="compositionally biased region" description="Gly residues" evidence="1">
    <location>
        <begin position="247"/>
        <end position="265"/>
    </location>
</feature>
<protein>
    <submittedName>
        <fullName evidence="2">Uncharacterized protein</fullName>
    </submittedName>
</protein>
<evidence type="ECO:0000313" key="2">
    <source>
        <dbReference type="EMBL" id="KAJ3831615.1"/>
    </source>
</evidence>
<dbReference type="Proteomes" id="UP001163846">
    <property type="component" value="Unassembled WGS sequence"/>
</dbReference>
<evidence type="ECO:0000313" key="3">
    <source>
        <dbReference type="Proteomes" id="UP001163846"/>
    </source>
</evidence>
<sequence>MSLFYFSCSRQEIEAALAYFSANSSSLSSTVYQFYQTLQTQIAADETSQTTLPETESTRLRRLLLSQQHPLLTPSPSPLRASGPQPLKEFEEFQGHPLPLSPRSLAPGMQELKMTELGDAEPPNAQSISTFSHDFGEVLSSSNESPGGEGGEVGDSGRVGSSTNDQSDHNQSKRKRNRGPERENEEGGGGGTGSRGAKKNRGGKKNNGRGKKSGGGGHSGCSRNGTNVQRKTRAQLAASAGAEEGLGEGVGDTPGEGMEGSGDSSGEGLNPSDASFVYSPYRASPSQAVREECSLLLLNLSSSPNSLDWVEEFSRDLEGEPWAEADALTTESLKNLALRCSRSQKLNLLGTFCKMLNELMFTAKVNSIFHAQKMVYPAKMPSLEGILNTLQQEGFGGNDLGKWLSLGSRWARVAGAVLAEVCHEIRAPSPENLAL</sequence>
<comment type="caution">
    <text evidence="2">The sequence shown here is derived from an EMBL/GenBank/DDBJ whole genome shotgun (WGS) entry which is preliminary data.</text>
</comment>
<dbReference type="AlphaFoldDB" id="A0AA38U4U1"/>
<feature type="region of interest" description="Disordered" evidence="1">
    <location>
        <begin position="137"/>
        <end position="273"/>
    </location>
</feature>
<organism evidence="2 3">
    <name type="scientific">Lentinula raphanica</name>
    <dbReference type="NCBI Taxonomy" id="153919"/>
    <lineage>
        <taxon>Eukaryota</taxon>
        <taxon>Fungi</taxon>
        <taxon>Dikarya</taxon>
        <taxon>Basidiomycota</taxon>
        <taxon>Agaricomycotina</taxon>
        <taxon>Agaricomycetes</taxon>
        <taxon>Agaricomycetidae</taxon>
        <taxon>Agaricales</taxon>
        <taxon>Marasmiineae</taxon>
        <taxon>Omphalotaceae</taxon>
        <taxon>Lentinula</taxon>
    </lineage>
</organism>
<dbReference type="EMBL" id="MU807342">
    <property type="protein sequence ID" value="KAJ3831615.1"/>
    <property type="molecule type" value="Genomic_DNA"/>
</dbReference>
<accession>A0AA38U4U1</accession>
<feature type="compositionally biased region" description="Basic residues" evidence="1">
    <location>
        <begin position="196"/>
        <end position="212"/>
    </location>
</feature>
<evidence type="ECO:0000256" key="1">
    <source>
        <dbReference type="SAM" id="MobiDB-lite"/>
    </source>
</evidence>
<feature type="non-terminal residue" evidence="2">
    <location>
        <position position="435"/>
    </location>
</feature>
<name>A0AA38U4U1_9AGAR</name>